<feature type="transmembrane region" description="Helical" evidence="7">
    <location>
        <begin position="284"/>
        <end position="301"/>
    </location>
</feature>
<proteinExistence type="predicted"/>
<feature type="transmembrane region" description="Helical" evidence="7">
    <location>
        <begin position="241"/>
        <end position="264"/>
    </location>
</feature>
<dbReference type="AlphaFoldDB" id="A0A0G1SK13"/>
<evidence type="ECO:0000256" key="1">
    <source>
        <dbReference type="ARBA" id="ARBA00004651"/>
    </source>
</evidence>
<dbReference type="SUPFAM" id="SSF103473">
    <property type="entry name" value="MFS general substrate transporter"/>
    <property type="match status" value="1"/>
</dbReference>
<keyword evidence="3" id="KW-1003">Cell membrane</keyword>
<feature type="domain" description="Major facilitator superfamily (MFS) profile" evidence="8">
    <location>
        <begin position="1"/>
        <end position="394"/>
    </location>
</feature>
<keyword evidence="5 7" id="KW-1133">Transmembrane helix</keyword>
<evidence type="ECO:0000259" key="8">
    <source>
        <dbReference type="PROSITE" id="PS50850"/>
    </source>
</evidence>
<evidence type="ECO:0000256" key="7">
    <source>
        <dbReference type="SAM" id="Phobius"/>
    </source>
</evidence>
<dbReference type="Proteomes" id="UP000034565">
    <property type="component" value="Unassembled WGS sequence"/>
</dbReference>
<dbReference type="InterPro" id="IPR011701">
    <property type="entry name" value="MFS"/>
</dbReference>
<dbReference type="Pfam" id="PF07690">
    <property type="entry name" value="MFS_1"/>
    <property type="match status" value="1"/>
</dbReference>
<feature type="transmembrane region" description="Helical" evidence="7">
    <location>
        <begin position="7"/>
        <end position="29"/>
    </location>
</feature>
<feature type="transmembrane region" description="Helical" evidence="7">
    <location>
        <begin position="343"/>
        <end position="362"/>
    </location>
</feature>
<keyword evidence="2" id="KW-0813">Transport</keyword>
<reference evidence="9 10" key="1">
    <citation type="journal article" date="2015" name="Nature">
        <title>rRNA introns, odd ribosomes, and small enigmatic genomes across a large radiation of phyla.</title>
        <authorList>
            <person name="Brown C.T."/>
            <person name="Hug L.A."/>
            <person name="Thomas B.C."/>
            <person name="Sharon I."/>
            <person name="Castelle C.J."/>
            <person name="Singh A."/>
            <person name="Wilkins M.J."/>
            <person name="Williams K.H."/>
            <person name="Banfield J.F."/>
        </authorList>
    </citation>
    <scope>NUCLEOTIDE SEQUENCE [LARGE SCALE GENOMIC DNA]</scope>
</reference>
<feature type="transmembrane region" description="Helical" evidence="7">
    <location>
        <begin position="41"/>
        <end position="60"/>
    </location>
</feature>
<protein>
    <recommendedName>
        <fullName evidence="8">Major facilitator superfamily (MFS) profile domain-containing protein</fullName>
    </recommendedName>
</protein>
<evidence type="ECO:0000256" key="4">
    <source>
        <dbReference type="ARBA" id="ARBA00022692"/>
    </source>
</evidence>
<comment type="subcellular location">
    <subcellularLocation>
        <location evidence="1">Cell membrane</location>
        <topology evidence="1">Multi-pass membrane protein</topology>
    </subcellularLocation>
</comment>
<comment type="caution">
    <text evidence="9">The sequence shown here is derived from an EMBL/GenBank/DDBJ whole genome shotgun (WGS) entry which is preliminary data.</text>
</comment>
<feature type="transmembrane region" description="Helical" evidence="7">
    <location>
        <begin position="162"/>
        <end position="179"/>
    </location>
</feature>
<dbReference type="GO" id="GO:0005886">
    <property type="term" value="C:plasma membrane"/>
    <property type="evidence" value="ECO:0007669"/>
    <property type="project" value="UniProtKB-SubCell"/>
</dbReference>
<feature type="transmembrane region" description="Helical" evidence="7">
    <location>
        <begin position="213"/>
        <end position="235"/>
    </location>
</feature>
<name>A0A0G1SK13_9BACT</name>
<gene>
    <name evidence="9" type="ORF">UX92_C0008G0002</name>
</gene>
<feature type="transmembrane region" description="Helical" evidence="7">
    <location>
        <begin position="133"/>
        <end position="156"/>
    </location>
</feature>
<evidence type="ECO:0000256" key="3">
    <source>
        <dbReference type="ARBA" id="ARBA00022475"/>
    </source>
</evidence>
<evidence type="ECO:0000313" key="10">
    <source>
        <dbReference type="Proteomes" id="UP000034565"/>
    </source>
</evidence>
<dbReference type="EMBL" id="LCOA01000008">
    <property type="protein sequence ID" value="KKU69834.1"/>
    <property type="molecule type" value="Genomic_DNA"/>
</dbReference>
<dbReference type="PANTHER" id="PTHR43266">
    <property type="entry name" value="MACROLIDE-EFFLUX PROTEIN"/>
    <property type="match status" value="1"/>
</dbReference>
<dbReference type="PANTHER" id="PTHR43266:SF2">
    <property type="entry name" value="MAJOR FACILITATOR SUPERFAMILY (MFS) PROFILE DOMAIN-CONTAINING PROTEIN"/>
    <property type="match status" value="1"/>
</dbReference>
<dbReference type="Gene3D" id="1.20.1250.20">
    <property type="entry name" value="MFS general substrate transporter like domains"/>
    <property type="match status" value="1"/>
</dbReference>
<dbReference type="InterPro" id="IPR020846">
    <property type="entry name" value="MFS_dom"/>
</dbReference>
<keyword evidence="4 7" id="KW-0812">Transmembrane</keyword>
<organism evidence="9 10">
    <name type="scientific">Candidatus Amesbacteria bacterium GW2011_GWA1_47_20</name>
    <dbReference type="NCBI Taxonomy" id="1618354"/>
    <lineage>
        <taxon>Bacteria</taxon>
        <taxon>Candidatus Amesiibacteriota</taxon>
    </lineage>
</organism>
<feature type="transmembrane region" description="Helical" evidence="7">
    <location>
        <begin position="307"/>
        <end position="331"/>
    </location>
</feature>
<feature type="transmembrane region" description="Helical" evidence="7">
    <location>
        <begin position="95"/>
        <end position="112"/>
    </location>
</feature>
<dbReference type="CDD" id="cd06173">
    <property type="entry name" value="MFS_MefA_like"/>
    <property type="match status" value="1"/>
</dbReference>
<accession>A0A0G1SK13</accession>
<keyword evidence="6 7" id="KW-0472">Membrane</keyword>
<dbReference type="PROSITE" id="PS50850">
    <property type="entry name" value="MFS"/>
    <property type="match status" value="1"/>
</dbReference>
<evidence type="ECO:0000313" key="9">
    <source>
        <dbReference type="EMBL" id="KKU69834.1"/>
    </source>
</evidence>
<evidence type="ECO:0000256" key="5">
    <source>
        <dbReference type="ARBA" id="ARBA00022989"/>
    </source>
</evidence>
<sequence>MFKNRNFLKLWTSQMLSQVSINLMNFYVLTQVFGRTQSTTAVAMIWIASALPALLFGPFSGPIVDSMSRRKAMIVTNLLQAGSIALLFFRHQLFSFYSVVFLYSFFDQIYLPSQQASIPALVDKKHLPAANGLFLLTQQASVLLGFGLGGVLLAFLGNSVTIGIASIALVIAAIAVYHLPHDQSRTSFMEKDFGKFWKDLLTGYKYLRSHREIFLPLLMIICSQIFISVITIILPTFTHQVLGISLNFAGLILIVPGAIGALMITRNLPMWLKTVRKKVIIQRGLLIGSLTLILFSLVGLVPTGRFFLASLISIGIGMAIACITLPSQTLIQEKTPSWLRGRVYSQLSFLLIIGTTLPILAAGTLADIFGVSRLMGLMGLALFVIYFFFRKRGDYVLANGFGI</sequence>
<evidence type="ECO:0000256" key="2">
    <source>
        <dbReference type="ARBA" id="ARBA00022448"/>
    </source>
</evidence>
<evidence type="ECO:0000256" key="6">
    <source>
        <dbReference type="ARBA" id="ARBA00023136"/>
    </source>
</evidence>
<dbReference type="GO" id="GO:0022857">
    <property type="term" value="F:transmembrane transporter activity"/>
    <property type="evidence" value="ECO:0007669"/>
    <property type="project" value="InterPro"/>
</dbReference>
<feature type="transmembrane region" description="Helical" evidence="7">
    <location>
        <begin position="368"/>
        <end position="389"/>
    </location>
</feature>
<dbReference type="InterPro" id="IPR036259">
    <property type="entry name" value="MFS_trans_sf"/>
</dbReference>